<dbReference type="OrthoDB" id="105300at2"/>
<gene>
    <name evidence="1" type="ORF">FQV27_17850</name>
</gene>
<dbReference type="InterPro" id="IPR058111">
    <property type="entry name" value="RcgR-like"/>
</dbReference>
<proteinExistence type="predicted"/>
<dbReference type="Pfam" id="PF09752">
    <property type="entry name" value="ABHD18"/>
    <property type="match status" value="1"/>
</dbReference>
<organism evidence="1 2">
    <name type="scientific">Paracoccus aurantiacus</name>
    <dbReference type="NCBI Taxonomy" id="2599412"/>
    <lineage>
        <taxon>Bacteria</taxon>
        <taxon>Pseudomonadati</taxon>
        <taxon>Pseudomonadota</taxon>
        <taxon>Alphaproteobacteria</taxon>
        <taxon>Rhodobacterales</taxon>
        <taxon>Paracoccaceae</taxon>
        <taxon>Paracoccus</taxon>
    </lineage>
</organism>
<dbReference type="NCBIfam" id="NF047337">
    <property type="entry name" value="hydrolase_RcgR"/>
    <property type="match status" value="1"/>
</dbReference>
<evidence type="ECO:0000313" key="1">
    <source>
        <dbReference type="EMBL" id="TXB64416.1"/>
    </source>
</evidence>
<keyword evidence="1" id="KW-0378">Hydrolase</keyword>
<accession>A0A5C6RPW6</accession>
<evidence type="ECO:0000313" key="2">
    <source>
        <dbReference type="Proteomes" id="UP000321562"/>
    </source>
</evidence>
<dbReference type="InterPro" id="IPR019149">
    <property type="entry name" value="ABHD18"/>
</dbReference>
<keyword evidence="2" id="KW-1185">Reference proteome</keyword>
<comment type="caution">
    <text evidence="1">The sequence shown here is derived from an EMBL/GenBank/DDBJ whole genome shotgun (WGS) entry which is preliminary data.</text>
</comment>
<protein>
    <submittedName>
        <fullName evidence="1">Abhydrolase domain-containing 18</fullName>
    </submittedName>
</protein>
<dbReference type="AlphaFoldDB" id="A0A5C6RPW6"/>
<dbReference type="EMBL" id="VOPL01000013">
    <property type="protein sequence ID" value="TXB64416.1"/>
    <property type="molecule type" value="Genomic_DNA"/>
</dbReference>
<dbReference type="RefSeq" id="WP_147101164.1">
    <property type="nucleotide sequence ID" value="NZ_JBHUFH010000033.1"/>
</dbReference>
<dbReference type="Proteomes" id="UP000321562">
    <property type="component" value="Unassembled WGS sequence"/>
</dbReference>
<dbReference type="GO" id="GO:0016787">
    <property type="term" value="F:hydrolase activity"/>
    <property type="evidence" value="ECO:0007669"/>
    <property type="project" value="UniProtKB-KW"/>
</dbReference>
<sequence>MYYSWLDRWDERRGQYSDEVKKVGASALGASLAFPHAESVRSITDFGQLAAAALGDSSCFFGDDEQVPVARWQGGWISFPSRVQTEIPENNTVYAKVTEAGSSMHAVVVFHHWNAESRNAQLARLLAWFGLTVVEIAMPYHLERKRSGSSYADYMLSPDLGRTLQSVRQAVVDGRHLFAILRRHGYTKLSVLGISLGSWVAGIVAAHEPKVNKAALYLTAGSLADMVWTGSATRHIRATLEKEITLGQLRQAWAPLNLENYVDKLARPGLEIQMMLAKRDKVVLPALSEKLASELERTAARSRVIRMNCGHYSVTLPPYIIRAGLSTVRFLNR</sequence>
<dbReference type="InterPro" id="IPR029058">
    <property type="entry name" value="AB_hydrolase_fold"/>
</dbReference>
<reference evidence="1 2" key="1">
    <citation type="submission" date="2019-08" db="EMBL/GenBank/DDBJ databases">
        <authorList>
            <person name="Ye J."/>
        </authorList>
    </citation>
    <scope>NUCLEOTIDE SEQUENCE [LARGE SCALE GENOMIC DNA]</scope>
    <source>
        <strain evidence="1 2">TK008</strain>
    </source>
</reference>
<dbReference type="Gene3D" id="3.40.50.1820">
    <property type="entry name" value="alpha/beta hydrolase"/>
    <property type="match status" value="1"/>
</dbReference>
<dbReference type="SUPFAM" id="SSF53474">
    <property type="entry name" value="alpha/beta-Hydrolases"/>
    <property type="match status" value="1"/>
</dbReference>
<name>A0A5C6RPW6_9RHOB</name>